<proteinExistence type="predicted"/>
<name>A0A9P5P6C1_9AGAR</name>
<accession>A0A9P5P6C1</accession>
<dbReference type="AlphaFoldDB" id="A0A9P5P6C1"/>
<dbReference type="EMBL" id="JADNRY010000328">
    <property type="protein sequence ID" value="KAF9059076.1"/>
    <property type="molecule type" value="Genomic_DNA"/>
</dbReference>
<keyword evidence="2" id="KW-1185">Reference proteome</keyword>
<evidence type="ECO:0000313" key="2">
    <source>
        <dbReference type="Proteomes" id="UP000772434"/>
    </source>
</evidence>
<gene>
    <name evidence="1" type="ORF">BDP27DRAFT_1342164</name>
</gene>
<comment type="caution">
    <text evidence="1">The sequence shown here is derived from an EMBL/GenBank/DDBJ whole genome shotgun (WGS) entry which is preliminary data.</text>
</comment>
<organism evidence="1 2">
    <name type="scientific">Rhodocollybia butyracea</name>
    <dbReference type="NCBI Taxonomy" id="206335"/>
    <lineage>
        <taxon>Eukaryota</taxon>
        <taxon>Fungi</taxon>
        <taxon>Dikarya</taxon>
        <taxon>Basidiomycota</taxon>
        <taxon>Agaricomycotina</taxon>
        <taxon>Agaricomycetes</taxon>
        <taxon>Agaricomycetidae</taxon>
        <taxon>Agaricales</taxon>
        <taxon>Marasmiineae</taxon>
        <taxon>Omphalotaceae</taxon>
        <taxon>Rhodocollybia</taxon>
    </lineage>
</organism>
<dbReference type="OrthoDB" id="3101996at2759"/>
<evidence type="ECO:0000313" key="1">
    <source>
        <dbReference type="EMBL" id="KAF9059076.1"/>
    </source>
</evidence>
<reference evidence="1" key="1">
    <citation type="submission" date="2020-11" db="EMBL/GenBank/DDBJ databases">
        <authorList>
            <consortium name="DOE Joint Genome Institute"/>
            <person name="Ahrendt S."/>
            <person name="Riley R."/>
            <person name="Andreopoulos W."/>
            <person name="Labutti K."/>
            <person name="Pangilinan J."/>
            <person name="Ruiz-Duenas F.J."/>
            <person name="Barrasa J.M."/>
            <person name="Sanchez-Garcia M."/>
            <person name="Camarero S."/>
            <person name="Miyauchi S."/>
            <person name="Serrano A."/>
            <person name="Linde D."/>
            <person name="Babiker R."/>
            <person name="Drula E."/>
            <person name="Ayuso-Fernandez I."/>
            <person name="Pacheco R."/>
            <person name="Padilla G."/>
            <person name="Ferreira P."/>
            <person name="Barriuso J."/>
            <person name="Kellner H."/>
            <person name="Castanera R."/>
            <person name="Alfaro M."/>
            <person name="Ramirez L."/>
            <person name="Pisabarro A.G."/>
            <person name="Kuo A."/>
            <person name="Tritt A."/>
            <person name="Lipzen A."/>
            <person name="He G."/>
            <person name="Yan M."/>
            <person name="Ng V."/>
            <person name="Cullen D."/>
            <person name="Martin F."/>
            <person name="Rosso M.-N."/>
            <person name="Henrissat B."/>
            <person name="Hibbett D."/>
            <person name="Martinez A.T."/>
            <person name="Grigoriev I.V."/>
        </authorList>
    </citation>
    <scope>NUCLEOTIDE SEQUENCE</scope>
    <source>
        <strain evidence="1">AH 40177</strain>
    </source>
</reference>
<dbReference type="Proteomes" id="UP000772434">
    <property type="component" value="Unassembled WGS sequence"/>
</dbReference>
<sequence length="162" mass="18256">MAKYLSQRIEGLIWLDKTEISFLKAKIFDAETMIKNFDTDKSDLTLKGRKDELEKLKNILSPIRQVPLDVLSEIFDLSCCIDRHVTSLRCTISAHVCSSQGNRRVYSFEGGGVEEAGADVELSSVFSESSGVSVGLEQESRFRESFRVLRSRIRCPRCSVQA</sequence>
<protein>
    <submittedName>
        <fullName evidence="1">Uncharacterized protein</fullName>
    </submittedName>
</protein>